<evidence type="ECO:0000256" key="13">
    <source>
        <dbReference type="ARBA" id="ARBA00023136"/>
    </source>
</evidence>
<dbReference type="PROSITE" id="PS51296">
    <property type="entry name" value="RIESKE"/>
    <property type="match status" value="1"/>
</dbReference>
<evidence type="ECO:0000256" key="1">
    <source>
        <dbReference type="ARBA" id="ARBA00004229"/>
    </source>
</evidence>
<evidence type="ECO:0000259" key="15">
    <source>
        <dbReference type="PROSITE" id="PS51296"/>
    </source>
</evidence>
<keyword evidence="3" id="KW-0150">Chloroplast</keyword>
<feature type="region of interest" description="Disordered" evidence="14">
    <location>
        <begin position="86"/>
        <end position="628"/>
    </location>
</feature>
<reference evidence="17 18" key="2">
    <citation type="submission" date="2024-05" db="EMBL/GenBank/DDBJ databases">
        <authorList>
            <person name="Chen Y."/>
            <person name="Shah S."/>
            <person name="Dougan E. K."/>
            <person name="Thang M."/>
            <person name="Chan C."/>
        </authorList>
    </citation>
    <scope>NUCLEOTIDE SEQUENCE [LARGE SCALE GENOMIC DNA]</scope>
</reference>
<evidence type="ECO:0000313" key="16">
    <source>
        <dbReference type="EMBL" id="CAI4007554.1"/>
    </source>
</evidence>
<keyword evidence="4" id="KW-0934">Plastid</keyword>
<dbReference type="GO" id="GO:0046872">
    <property type="term" value="F:metal ion binding"/>
    <property type="evidence" value="ECO:0007669"/>
    <property type="project" value="UniProtKB-KW"/>
</dbReference>
<reference evidence="16" key="1">
    <citation type="submission" date="2022-10" db="EMBL/GenBank/DDBJ databases">
        <authorList>
            <person name="Chen Y."/>
            <person name="Dougan E. K."/>
            <person name="Chan C."/>
            <person name="Rhodes N."/>
            <person name="Thang M."/>
        </authorList>
    </citation>
    <scope>NUCLEOTIDE SEQUENCE</scope>
</reference>
<dbReference type="OrthoDB" id="426882at2759"/>
<accession>A0A9P1DBF2</accession>
<feature type="domain" description="Rieske" evidence="15">
    <location>
        <begin position="671"/>
        <end position="783"/>
    </location>
</feature>
<keyword evidence="12" id="KW-0411">Iron-sulfur</keyword>
<keyword evidence="5" id="KW-0812">Transmembrane</keyword>
<gene>
    <name evidence="16" type="ORF">C1SCF055_LOCUS33104</name>
</gene>
<dbReference type="SUPFAM" id="SSF55961">
    <property type="entry name" value="Bet v1-like"/>
    <property type="match status" value="1"/>
</dbReference>
<evidence type="ECO:0000256" key="9">
    <source>
        <dbReference type="ARBA" id="ARBA00022989"/>
    </source>
</evidence>
<dbReference type="Pfam" id="PF00355">
    <property type="entry name" value="Rieske"/>
    <property type="match status" value="1"/>
</dbReference>
<keyword evidence="9" id="KW-1133">Transmembrane helix</keyword>
<dbReference type="AlphaFoldDB" id="A0A9P1DBF2"/>
<dbReference type="PANTHER" id="PTHR21266">
    <property type="entry name" value="IRON-SULFUR DOMAIN CONTAINING PROTEIN"/>
    <property type="match status" value="1"/>
</dbReference>
<evidence type="ECO:0000256" key="14">
    <source>
        <dbReference type="SAM" id="MobiDB-lite"/>
    </source>
</evidence>
<dbReference type="InterPro" id="IPR050584">
    <property type="entry name" value="Cholesterol_7-desaturase"/>
</dbReference>
<dbReference type="EMBL" id="CAMXCT020004079">
    <property type="protein sequence ID" value="CAL1160929.1"/>
    <property type="molecule type" value="Genomic_DNA"/>
</dbReference>
<dbReference type="GO" id="GO:0010277">
    <property type="term" value="F:chlorophyllide a oxygenase activity"/>
    <property type="evidence" value="ECO:0007669"/>
    <property type="project" value="InterPro"/>
</dbReference>
<evidence type="ECO:0000256" key="11">
    <source>
        <dbReference type="ARBA" id="ARBA00023004"/>
    </source>
</evidence>
<evidence type="ECO:0000256" key="6">
    <source>
        <dbReference type="ARBA" id="ARBA00022714"/>
    </source>
</evidence>
<dbReference type="SUPFAM" id="SSF50022">
    <property type="entry name" value="ISP domain"/>
    <property type="match status" value="1"/>
</dbReference>
<name>A0A9P1DBF2_9DINO</name>
<dbReference type="PANTHER" id="PTHR21266:SF32">
    <property type="entry name" value="CHOLESTEROL 7-DESATURASE NVD"/>
    <property type="match status" value="1"/>
</dbReference>
<dbReference type="Gene3D" id="2.102.10.10">
    <property type="entry name" value="Rieske [2Fe-2S] iron-sulphur domain"/>
    <property type="match status" value="1"/>
</dbReference>
<feature type="compositionally biased region" description="Basic and acidic residues" evidence="14">
    <location>
        <begin position="113"/>
        <end position="193"/>
    </location>
</feature>
<dbReference type="GO" id="GO:0009507">
    <property type="term" value="C:chloroplast"/>
    <property type="evidence" value="ECO:0007669"/>
    <property type="project" value="UniProtKB-SubCell"/>
</dbReference>
<evidence type="ECO:0000256" key="3">
    <source>
        <dbReference type="ARBA" id="ARBA00022528"/>
    </source>
</evidence>
<keyword evidence="8" id="KW-0809">Transit peptide</keyword>
<feature type="compositionally biased region" description="Basic and acidic residues" evidence="14">
    <location>
        <begin position="200"/>
        <end position="350"/>
    </location>
</feature>
<keyword evidence="11" id="KW-0408">Iron</keyword>
<dbReference type="Proteomes" id="UP001152797">
    <property type="component" value="Unassembled WGS sequence"/>
</dbReference>
<protein>
    <submittedName>
        <fullName evidence="17">Rieske domain-containing protein</fullName>
    </submittedName>
</protein>
<evidence type="ECO:0000313" key="18">
    <source>
        <dbReference type="Proteomes" id="UP001152797"/>
    </source>
</evidence>
<keyword evidence="18" id="KW-1185">Reference proteome</keyword>
<evidence type="ECO:0000313" key="17">
    <source>
        <dbReference type="EMBL" id="CAL4794866.1"/>
    </source>
</evidence>
<feature type="compositionally biased region" description="Basic and acidic residues" evidence="14">
    <location>
        <begin position="599"/>
        <end position="609"/>
    </location>
</feature>
<dbReference type="InterPro" id="IPR013626">
    <property type="entry name" value="PaO"/>
</dbReference>
<feature type="compositionally biased region" description="Basic residues" evidence="14">
    <location>
        <begin position="87"/>
        <end position="99"/>
    </location>
</feature>
<feature type="compositionally biased region" description="Basic and acidic residues" evidence="14">
    <location>
        <begin position="356"/>
        <end position="592"/>
    </location>
</feature>
<proteinExistence type="predicted"/>
<sequence>MELAPWQLAPFAAPKTKVAAAPAKGLGHVSRGPGGLEEGFKSVGNLTCGDGAPGQFEERLRIPWQAAGQAYVCHRRISAAWLGRLRPPGRARRHPKAPARRLEMADAAKGGGVRRDSTTEAKDEMPSEKTTAGEEAKEEKHEEKKEPDVKEAKEDKKEVKEQPKEKKAEEEEVKEEKEKTEEKEVKEEKKEEKQEEEEVKEEKKEEVKEEKKEEKKEEVKEEKKEEVKEETNEEVKEEKKEEKKEEVKEEKKEEVKEEKKEEKKEEVKEETKEEVKEKTKEEVKEEAKEEAKEETKEEAKEETKEEVKEETKEEVTEETKEEVKEEKEEEKREEKEEQKEKEEKEKKEEKEEKEDKEEVKEEVKEEEKEEVKEETKEEVKKETKAEVKEEKQEKEEKVEKEEVKEEKNEEVKEEKREEVKDEPEEKEKKEEKQEKEEKAETEEKAKEVKEEKSEEVKEEKNEEVKDEKNEEVKEEVTEEVKEEVKEEKSKDEKKEEVKEEEEKQNQEKTEDKKEKEETEEKIEKVEKEEKGEKEEKEEKTAEGNEEKQEEVKEEKEDARKDKKEEIKEEKEGKEVKEGSAEKEDAPGEKKDSDDDAEAEKEAKARKADLEMPAGADEESSMADRQATQVAEVLKAQEESEEKVGKASGISGKELREMKEQVKEMFDWNRAWYPIAPLEYLNADAPNAVKLLGKRMVLWCSNQEKNLWHAALDACPHRMAPLSIGSIKDGCLKCRYHGWTFSTAGSCVAVPMAQNGKEEARMCALSRSSLTTFPVQVKQGLVWIFPYLGPDVETVSKRSGPCVTPECEGTEWVMTTAPVGYQVSVENTFDPSHAPFMHHGIGTYSPERAIPMSKFELRDDEISGKRGFVLEHNGYDEGTEGLMATRQFVPPCSNTTVYKHKDRRTETTQLYFVPCGPHETRYIVNVGQQVNKKLPQIAQDILHVLFFNKIFGYRFQEQDLLAMRGQERSLHECPQFTWGEQYVLGTPSDKGVEVFRKWWYDCANGGPYFPRASRTLPASDPMIFDRWQRHAKDCPRCKRVMKAFGHVQTAAGRLSVLGLALATGCGLLRKPQSCCGWLLTTLLLAALGRWAAAERWGFVSSVPLKGLMEVPVYKSGAMSKP</sequence>
<evidence type="ECO:0000256" key="10">
    <source>
        <dbReference type="ARBA" id="ARBA00023002"/>
    </source>
</evidence>
<dbReference type="EMBL" id="CAMXCT030004079">
    <property type="protein sequence ID" value="CAL4794866.1"/>
    <property type="molecule type" value="Genomic_DNA"/>
</dbReference>
<comment type="caution">
    <text evidence="16">The sequence shown here is derived from an EMBL/GenBank/DDBJ whole genome shotgun (WGS) entry which is preliminary data.</text>
</comment>
<keyword evidence="13" id="KW-0472">Membrane</keyword>
<dbReference type="GO" id="GO:0016020">
    <property type="term" value="C:membrane"/>
    <property type="evidence" value="ECO:0007669"/>
    <property type="project" value="UniProtKB-SubCell"/>
</dbReference>
<keyword evidence="10" id="KW-0560">Oxidoreductase</keyword>
<dbReference type="GO" id="GO:0051537">
    <property type="term" value="F:2 iron, 2 sulfur cluster binding"/>
    <property type="evidence" value="ECO:0007669"/>
    <property type="project" value="UniProtKB-KW"/>
</dbReference>
<dbReference type="InterPro" id="IPR036922">
    <property type="entry name" value="Rieske_2Fe-2S_sf"/>
</dbReference>
<keyword evidence="6" id="KW-0001">2Fe-2S</keyword>
<dbReference type="Gene3D" id="3.90.380.10">
    <property type="entry name" value="Naphthalene 1,2-dioxygenase Alpha Subunit, Chain A, domain 1"/>
    <property type="match status" value="1"/>
</dbReference>
<evidence type="ECO:0000256" key="5">
    <source>
        <dbReference type="ARBA" id="ARBA00022692"/>
    </source>
</evidence>
<evidence type="ECO:0000256" key="7">
    <source>
        <dbReference type="ARBA" id="ARBA00022723"/>
    </source>
</evidence>
<evidence type="ECO:0000256" key="12">
    <source>
        <dbReference type="ARBA" id="ARBA00023014"/>
    </source>
</evidence>
<organism evidence="16">
    <name type="scientific">Cladocopium goreaui</name>
    <dbReference type="NCBI Taxonomy" id="2562237"/>
    <lineage>
        <taxon>Eukaryota</taxon>
        <taxon>Sar</taxon>
        <taxon>Alveolata</taxon>
        <taxon>Dinophyceae</taxon>
        <taxon>Suessiales</taxon>
        <taxon>Symbiodiniaceae</taxon>
        <taxon>Cladocopium</taxon>
    </lineage>
</organism>
<evidence type="ECO:0000256" key="2">
    <source>
        <dbReference type="ARBA" id="ARBA00004370"/>
    </source>
</evidence>
<evidence type="ECO:0000256" key="8">
    <source>
        <dbReference type="ARBA" id="ARBA00022946"/>
    </source>
</evidence>
<comment type="subcellular location">
    <subcellularLocation>
        <location evidence="2">Membrane</location>
    </subcellularLocation>
    <subcellularLocation>
        <location evidence="1">Plastid</location>
        <location evidence="1">Chloroplast</location>
    </subcellularLocation>
</comment>
<evidence type="ECO:0000256" key="4">
    <source>
        <dbReference type="ARBA" id="ARBA00022640"/>
    </source>
</evidence>
<keyword evidence="7" id="KW-0479">Metal-binding</keyword>
<dbReference type="Pfam" id="PF08417">
    <property type="entry name" value="PaO"/>
    <property type="match status" value="1"/>
</dbReference>
<dbReference type="EMBL" id="CAMXCT010004079">
    <property type="protein sequence ID" value="CAI4007554.1"/>
    <property type="molecule type" value="Genomic_DNA"/>
</dbReference>
<dbReference type="InterPro" id="IPR017941">
    <property type="entry name" value="Rieske_2Fe-2S"/>
</dbReference>